<dbReference type="PROSITE" id="PS00180">
    <property type="entry name" value="GLNA_1"/>
    <property type="match status" value="1"/>
</dbReference>
<feature type="chain" id="PRO_5039888629" description="glutamine synthetase" evidence="8">
    <location>
        <begin position="20"/>
        <end position="416"/>
    </location>
</feature>
<dbReference type="InterPro" id="IPR027303">
    <property type="entry name" value="Gln_synth_gly_rich_site"/>
</dbReference>
<dbReference type="EC" id="6.3.1.2" evidence="2"/>
<evidence type="ECO:0000256" key="2">
    <source>
        <dbReference type="ARBA" id="ARBA00012937"/>
    </source>
</evidence>
<evidence type="ECO:0000256" key="5">
    <source>
        <dbReference type="ARBA" id="ARBA00022840"/>
    </source>
</evidence>
<dbReference type="PROSITE" id="PS51986">
    <property type="entry name" value="GS_BETA_GRASP"/>
    <property type="match status" value="1"/>
</dbReference>
<evidence type="ECO:0000256" key="6">
    <source>
        <dbReference type="ARBA" id="ARBA00049436"/>
    </source>
</evidence>
<comment type="caution">
    <text evidence="11">The sequence shown here is derived from an EMBL/GenBank/DDBJ whole genome shotgun (WGS) entry which is preliminary data.</text>
</comment>
<dbReference type="GO" id="GO:0004356">
    <property type="term" value="F:glutamine synthetase activity"/>
    <property type="evidence" value="ECO:0007669"/>
    <property type="project" value="UniProtKB-EC"/>
</dbReference>
<dbReference type="PANTHER" id="PTHR20852:SF57">
    <property type="entry name" value="GLUTAMINE SYNTHETASE 2 CYTOPLASMIC"/>
    <property type="match status" value="1"/>
</dbReference>
<evidence type="ECO:0000256" key="4">
    <source>
        <dbReference type="ARBA" id="ARBA00022741"/>
    </source>
</evidence>
<dbReference type="Proteomes" id="UP000693970">
    <property type="component" value="Unassembled WGS sequence"/>
</dbReference>
<dbReference type="GO" id="GO:0005737">
    <property type="term" value="C:cytoplasm"/>
    <property type="evidence" value="ECO:0007669"/>
    <property type="project" value="TreeGrafter"/>
</dbReference>
<dbReference type="GO" id="GO:0006542">
    <property type="term" value="P:glutamine biosynthetic process"/>
    <property type="evidence" value="ECO:0007669"/>
    <property type="project" value="InterPro"/>
</dbReference>
<feature type="signal peptide" evidence="8">
    <location>
        <begin position="1"/>
        <end position="19"/>
    </location>
</feature>
<keyword evidence="3" id="KW-0436">Ligase</keyword>
<reference evidence="11" key="2">
    <citation type="submission" date="2021-04" db="EMBL/GenBank/DDBJ databases">
        <authorList>
            <person name="Podell S."/>
        </authorList>
    </citation>
    <scope>NUCLEOTIDE SEQUENCE</scope>
    <source>
        <strain evidence="11">Hildebrandi</strain>
    </source>
</reference>
<dbReference type="GO" id="GO:0005524">
    <property type="term" value="F:ATP binding"/>
    <property type="evidence" value="ECO:0007669"/>
    <property type="project" value="UniProtKB-KW"/>
</dbReference>
<keyword evidence="5" id="KW-0067">ATP-binding</keyword>
<feature type="domain" description="GS catalytic" evidence="10">
    <location>
        <begin position="155"/>
        <end position="416"/>
    </location>
</feature>
<evidence type="ECO:0000259" key="10">
    <source>
        <dbReference type="PROSITE" id="PS51987"/>
    </source>
</evidence>
<comment type="similarity">
    <text evidence="1 7">Belongs to the glutamine synthetase family.</text>
</comment>
<evidence type="ECO:0000259" key="9">
    <source>
        <dbReference type="PROSITE" id="PS51986"/>
    </source>
</evidence>
<gene>
    <name evidence="11" type="ORF">IV203_021997</name>
</gene>
<feature type="domain" description="GS beta-grasp" evidence="9">
    <location>
        <begin position="64"/>
        <end position="148"/>
    </location>
</feature>
<reference evidence="11" key="1">
    <citation type="journal article" date="2021" name="Sci. Rep.">
        <title>Diploid genomic architecture of Nitzschia inconspicua, an elite biomass production diatom.</title>
        <authorList>
            <person name="Oliver A."/>
            <person name="Podell S."/>
            <person name="Pinowska A."/>
            <person name="Traller J.C."/>
            <person name="Smith S.R."/>
            <person name="McClure R."/>
            <person name="Beliaev A."/>
            <person name="Bohutskyi P."/>
            <person name="Hill E.A."/>
            <person name="Rabines A."/>
            <person name="Zheng H."/>
            <person name="Allen L.Z."/>
            <person name="Kuo A."/>
            <person name="Grigoriev I.V."/>
            <person name="Allen A.E."/>
            <person name="Hazlebeck D."/>
            <person name="Allen E.E."/>
        </authorList>
    </citation>
    <scope>NUCLEOTIDE SEQUENCE</scope>
    <source>
        <strain evidence="11">Hildebrandi</strain>
    </source>
</reference>
<dbReference type="InterPro" id="IPR050292">
    <property type="entry name" value="Glutamine_Synthetase"/>
</dbReference>
<evidence type="ECO:0000313" key="12">
    <source>
        <dbReference type="Proteomes" id="UP000693970"/>
    </source>
</evidence>
<dbReference type="Pfam" id="PF00120">
    <property type="entry name" value="Gln-synt_C"/>
    <property type="match status" value="1"/>
</dbReference>
<dbReference type="InterPro" id="IPR008146">
    <property type="entry name" value="Gln_synth_cat_dom"/>
</dbReference>
<dbReference type="OrthoDB" id="1936100at2759"/>
<keyword evidence="4" id="KW-0547">Nucleotide-binding</keyword>
<dbReference type="InterPro" id="IPR008147">
    <property type="entry name" value="Gln_synt_N"/>
</dbReference>
<evidence type="ECO:0000256" key="3">
    <source>
        <dbReference type="ARBA" id="ARBA00022598"/>
    </source>
</evidence>
<protein>
    <recommendedName>
        <fullName evidence="2">glutamine synthetase</fullName>
        <ecNumber evidence="2">6.3.1.2</ecNumber>
    </recommendedName>
</protein>
<dbReference type="PROSITE" id="PS51987">
    <property type="entry name" value="GS_CATALYTIC"/>
    <property type="match status" value="1"/>
</dbReference>
<evidence type="ECO:0000313" key="11">
    <source>
        <dbReference type="EMBL" id="KAG7343989.1"/>
    </source>
</evidence>
<evidence type="ECO:0000256" key="8">
    <source>
        <dbReference type="SAM" id="SignalP"/>
    </source>
</evidence>
<evidence type="ECO:0000256" key="1">
    <source>
        <dbReference type="ARBA" id="ARBA00009897"/>
    </source>
</evidence>
<dbReference type="FunFam" id="3.30.590.10:FF:000004">
    <property type="entry name" value="Glutamine synthetase"/>
    <property type="match status" value="1"/>
</dbReference>
<evidence type="ECO:0000256" key="7">
    <source>
        <dbReference type="PROSITE-ProRule" id="PRU01330"/>
    </source>
</evidence>
<sequence length="416" mass="45544">MKFTTALLFVATTSQQVLAFAPASTASRHSTSLNSVLTKTTGRSSLDPAVIARYDALPFPADTILAEYVWVDADGNTRSKTRTLPAAKAESVETLPKWNFDGSSTGQAPGDDSEVILRPCRIFKDPFRPRSDELDNILVMCDTWTPAGEPLPTNSRAIAEKAFIGNEDQETWFGLEQEFTLFNLDERTPLGWPEGGMPSRPQGPYYCSVGPENNFGRAITDAMYKACLYAGISISGVNGEVMPGQQEYQVGPCVGIDAGDQLMMSRYILMRVCEDFQVYCTLHPKPIVEGDWNGAGMHTNVSTKQMREEGGLEVIKKAIYKLGEKHAEHIAVYGEGNELRLTGKHETASIERFSYGVANRGASVRIGRDTVAEGKGYFEDRRPSSNADPYLVTGKIMSTIMGPEAKEIAPLDKAEA</sequence>
<dbReference type="AlphaFoldDB" id="A0A9K3KJ27"/>
<keyword evidence="12" id="KW-1185">Reference proteome</keyword>
<organism evidence="11 12">
    <name type="scientific">Nitzschia inconspicua</name>
    <dbReference type="NCBI Taxonomy" id="303405"/>
    <lineage>
        <taxon>Eukaryota</taxon>
        <taxon>Sar</taxon>
        <taxon>Stramenopiles</taxon>
        <taxon>Ochrophyta</taxon>
        <taxon>Bacillariophyta</taxon>
        <taxon>Bacillariophyceae</taxon>
        <taxon>Bacillariophycidae</taxon>
        <taxon>Bacillariales</taxon>
        <taxon>Bacillariaceae</taxon>
        <taxon>Nitzschia</taxon>
    </lineage>
</organism>
<dbReference type="InterPro" id="IPR027302">
    <property type="entry name" value="Gln_synth_N_conserv_site"/>
</dbReference>
<accession>A0A9K3KJ27</accession>
<dbReference type="Pfam" id="PF03951">
    <property type="entry name" value="Gln-synt_N"/>
    <property type="match status" value="1"/>
</dbReference>
<keyword evidence="8" id="KW-0732">Signal</keyword>
<dbReference type="EMBL" id="JAGRRH010000023">
    <property type="protein sequence ID" value="KAG7343989.1"/>
    <property type="molecule type" value="Genomic_DNA"/>
</dbReference>
<proteinExistence type="inferred from homology"/>
<comment type="catalytic activity">
    <reaction evidence="6">
        <text>L-glutamate + NH4(+) + ATP = L-glutamine + ADP + phosphate + H(+)</text>
        <dbReference type="Rhea" id="RHEA:16169"/>
        <dbReference type="ChEBI" id="CHEBI:15378"/>
        <dbReference type="ChEBI" id="CHEBI:28938"/>
        <dbReference type="ChEBI" id="CHEBI:29985"/>
        <dbReference type="ChEBI" id="CHEBI:30616"/>
        <dbReference type="ChEBI" id="CHEBI:43474"/>
        <dbReference type="ChEBI" id="CHEBI:58359"/>
        <dbReference type="ChEBI" id="CHEBI:456216"/>
        <dbReference type="EC" id="6.3.1.2"/>
    </reaction>
</comment>
<dbReference type="PANTHER" id="PTHR20852">
    <property type="entry name" value="GLUTAMINE SYNTHETASE"/>
    <property type="match status" value="1"/>
</dbReference>
<dbReference type="SMART" id="SM01230">
    <property type="entry name" value="Gln-synt_C"/>
    <property type="match status" value="1"/>
</dbReference>
<dbReference type="PROSITE" id="PS00181">
    <property type="entry name" value="GLNA_ATP"/>
    <property type="match status" value="1"/>
</dbReference>
<name>A0A9K3KJ27_9STRA</name>